<reference evidence="15 16" key="1">
    <citation type="journal article" date="2020" name="ISME J.">
        <title>Uncovering the hidden diversity of litter-decomposition mechanisms in mushroom-forming fungi.</title>
        <authorList>
            <person name="Floudas D."/>
            <person name="Bentzer J."/>
            <person name="Ahren D."/>
            <person name="Johansson T."/>
            <person name="Persson P."/>
            <person name="Tunlid A."/>
        </authorList>
    </citation>
    <scope>NUCLEOTIDE SEQUENCE [LARGE SCALE GENOMIC DNA]</scope>
    <source>
        <strain evidence="15 16">CBS 101986</strain>
    </source>
</reference>
<dbReference type="Proteomes" id="UP000567179">
    <property type="component" value="Unassembled WGS sequence"/>
</dbReference>
<dbReference type="GO" id="GO:0004497">
    <property type="term" value="F:monooxygenase activity"/>
    <property type="evidence" value="ECO:0007669"/>
    <property type="project" value="UniProtKB-KW"/>
</dbReference>
<sequence length="529" mass="60107">MVSLLGSLAGTDSHTTILLGGLTTAALLYVLFFRRTKLDHIPTLGYSSPLLSYISASKFRTQSKELVDEGYRKFPGQVWKLSTFDRWYVIANGLERVHEIGRAPEEDLSGIISFEGYLQLDHTLGPEVTTNPYHLQVVRTTMTRNIGAQFADMRDEAIKAFEEIIPPSSTGWVAVPIFPAVTEVLSRISARLAVGAPLCENQHFRFLCGHSGDVIMRGRALRFFPKFLKPIASKYLVDIEADLKPLARYLEPVINERLQYQRRYGRNSEKEWEDKPNDTLMWLMEECQKSGAQVTPYEMATRLYFLTFASDGIATMLQCALYEICTRPEYVQPLRDEVQEVVAADGWTKDAVGSMHRMDSFFREVHRVYDLNLLHLGRKVMRDFTFSDGTFVPAGSTMFVNSYGAHYDPANYSSPSEFKGFRFVVDDTSIHPRQSQHANGGNEAEKQERQQPQQLLVKPTLNYQPFGYGRLACPGRFTAASQMKLMLAYLLATYDIQTDTDAAPLGFFEKGFRPNMDAKVYFRRRDAAQ</sequence>
<accession>A0A8H5BF58</accession>
<comment type="cofactor">
    <cofactor evidence="1 12">
        <name>heme</name>
        <dbReference type="ChEBI" id="CHEBI:30413"/>
    </cofactor>
</comment>
<evidence type="ECO:0000256" key="13">
    <source>
        <dbReference type="SAM" id="MobiDB-lite"/>
    </source>
</evidence>
<dbReference type="OrthoDB" id="1844152at2759"/>
<evidence type="ECO:0000313" key="16">
    <source>
        <dbReference type="Proteomes" id="UP000567179"/>
    </source>
</evidence>
<gene>
    <name evidence="15" type="ORF">D9619_000106</name>
</gene>
<dbReference type="PANTHER" id="PTHR46206">
    <property type="entry name" value="CYTOCHROME P450"/>
    <property type="match status" value="1"/>
</dbReference>
<feature type="transmembrane region" description="Helical" evidence="14">
    <location>
        <begin position="15"/>
        <end position="33"/>
    </location>
</feature>
<dbReference type="PANTHER" id="PTHR46206:SF5">
    <property type="entry name" value="P450, PUTATIVE (EUROFUNG)-RELATED"/>
    <property type="match status" value="1"/>
</dbReference>
<evidence type="ECO:0000256" key="5">
    <source>
        <dbReference type="ARBA" id="ARBA00022692"/>
    </source>
</evidence>
<evidence type="ECO:0000256" key="4">
    <source>
        <dbReference type="ARBA" id="ARBA00022617"/>
    </source>
</evidence>
<keyword evidence="7 14" id="KW-1133">Transmembrane helix</keyword>
<evidence type="ECO:0000256" key="10">
    <source>
        <dbReference type="ARBA" id="ARBA00023033"/>
    </source>
</evidence>
<evidence type="ECO:0000313" key="15">
    <source>
        <dbReference type="EMBL" id="KAF5321052.1"/>
    </source>
</evidence>
<dbReference type="InterPro" id="IPR002401">
    <property type="entry name" value="Cyt_P450_E_grp-I"/>
</dbReference>
<evidence type="ECO:0000256" key="3">
    <source>
        <dbReference type="ARBA" id="ARBA00010617"/>
    </source>
</evidence>
<dbReference type="EMBL" id="JAACJJ010000028">
    <property type="protein sequence ID" value="KAF5321052.1"/>
    <property type="molecule type" value="Genomic_DNA"/>
</dbReference>
<dbReference type="SUPFAM" id="SSF48264">
    <property type="entry name" value="Cytochrome P450"/>
    <property type="match status" value="1"/>
</dbReference>
<keyword evidence="4 12" id="KW-0349">Heme</keyword>
<evidence type="ECO:0000256" key="11">
    <source>
        <dbReference type="ARBA" id="ARBA00023136"/>
    </source>
</evidence>
<dbReference type="Gene3D" id="1.10.630.10">
    <property type="entry name" value="Cytochrome P450"/>
    <property type="match status" value="1"/>
</dbReference>
<evidence type="ECO:0000256" key="9">
    <source>
        <dbReference type="ARBA" id="ARBA00023004"/>
    </source>
</evidence>
<dbReference type="InterPro" id="IPR036396">
    <property type="entry name" value="Cyt_P450_sf"/>
</dbReference>
<organism evidence="15 16">
    <name type="scientific">Psilocybe cf. subviscida</name>
    <dbReference type="NCBI Taxonomy" id="2480587"/>
    <lineage>
        <taxon>Eukaryota</taxon>
        <taxon>Fungi</taxon>
        <taxon>Dikarya</taxon>
        <taxon>Basidiomycota</taxon>
        <taxon>Agaricomycotina</taxon>
        <taxon>Agaricomycetes</taxon>
        <taxon>Agaricomycetidae</taxon>
        <taxon>Agaricales</taxon>
        <taxon>Agaricineae</taxon>
        <taxon>Strophariaceae</taxon>
        <taxon>Psilocybe</taxon>
    </lineage>
</organism>
<keyword evidence="10" id="KW-0503">Monooxygenase</keyword>
<evidence type="ECO:0000256" key="14">
    <source>
        <dbReference type="SAM" id="Phobius"/>
    </source>
</evidence>
<evidence type="ECO:0000256" key="12">
    <source>
        <dbReference type="PIRSR" id="PIRSR602401-1"/>
    </source>
</evidence>
<evidence type="ECO:0000256" key="7">
    <source>
        <dbReference type="ARBA" id="ARBA00022989"/>
    </source>
</evidence>
<evidence type="ECO:0000256" key="6">
    <source>
        <dbReference type="ARBA" id="ARBA00022723"/>
    </source>
</evidence>
<comment type="similarity">
    <text evidence="3">Belongs to the cytochrome P450 family.</text>
</comment>
<evidence type="ECO:0000256" key="1">
    <source>
        <dbReference type="ARBA" id="ARBA00001971"/>
    </source>
</evidence>
<feature type="region of interest" description="Disordered" evidence="13">
    <location>
        <begin position="432"/>
        <end position="451"/>
    </location>
</feature>
<comment type="subcellular location">
    <subcellularLocation>
        <location evidence="2">Membrane</location>
    </subcellularLocation>
</comment>
<evidence type="ECO:0000256" key="2">
    <source>
        <dbReference type="ARBA" id="ARBA00004370"/>
    </source>
</evidence>
<feature type="binding site" description="axial binding residue" evidence="12">
    <location>
        <position position="473"/>
    </location>
    <ligand>
        <name>heme</name>
        <dbReference type="ChEBI" id="CHEBI:30413"/>
    </ligand>
    <ligandPart>
        <name>Fe</name>
        <dbReference type="ChEBI" id="CHEBI:18248"/>
    </ligandPart>
</feature>
<dbReference type="AlphaFoldDB" id="A0A8H5BF58"/>
<dbReference type="GO" id="GO:0020037">
    <property type="term" value="F:heme binding"/>
    <property type="evidence" value="ECO:0007669"/>
    <property type="project" value="InterPro"/>
</dbReference>
<dbReference type="GO" id="GO:0016705">
    <property type="term" value="F:oxidoreductase activity, acting on paired donors, with incorporation or reduction of molecular oxygen"/>
    <property type="evidence" value="ECO:0007669"/>
    <property type="project" value="InterPro"/>
</dbReference>
<dbReference type="PRINTS" id="PR00463">
    <property type="entry name" value="EP450I"/>
</dbReference>
<keyword evidence="6 12" id="KW-0479">Metal-binding</keyword>
<protein>
    <recommendedName>
        <fullName evidence="17">Cytochrome P450</fullName>
    </recommendedName>
</protein>
<name>A0A8H5BF58_9AGAR</name>
<proteinExistence type="inferred from homology"/>
<keyword evidence="5 14" id="KW-0812">Transmembrane</keyword>
<keyword evidence="11 14" id="KW-0472">Membrane</keyword>
<dbReference type="GO" id="GO:0005506">
    <property type="term" value="F:iron ion binding"/>
    <property type="evidence" value="ECO:0007669"/>
    <property type="project" value="InterPro"/>
</dbReference>
<evidence type="ECO:0008006" key="17">
    <source>
        <dbReference type="Google" id="ProtNLM"/>
    </source>
</evidence>
<comment type="caution">
    <text evidence="15">The sequence shown here is derived from an EMBL/GenBank/DDBJ whole genome shotgun (WGS) entry which is preliminary data.</text>
</comment>
<dbReference type="InterPro" id="IPR001128">
    <property type="entry name" value="Cyt_P450"/>
</dbReference>
<dbReference type="Pfam" id="PF00067">
    <property type="entry name" value="p450"/>
    <property type="match status" value="1"/>
</dbReference>
<dbReference type="CDD" id="cd11041">
    <property type="entry name" value="CYP503A1-like"/>
    <property type="match status" value="1"/>
</dbReference>
<evidence type="ECO:0000256" key="8">
    <source>
        <dbReference type="ARBA" id="ARBA00023002"/>
    </source>
</evidence>
<keyword evidence="16" id="KW-1185">Reference proteome</keyword>
<dbReference type="GO" id="GO:0016020">
    <property type="term" value="C:membrane"/>
    <property type="evidence" value="ECO:0007669"/>
    <property type="project" value="UniProtKB-SubCell"/>
</dbReference>
<keyword evidence="9 12" id="KW-0408">Iron</keyword>
<keyword evidence="8" id="KW-0560">Oxidoreductase</keyword>